<protein>
    <submittedName>
        <fullName evidence="1">Uncharacterized protein</fullName>
    </submittedName>
</protein>
<dbReference type="EMBL" id="UYRV01127980">
    <property type="protein sequence ID" value="VDN35895.1"/>
    <property type="molecule type" value="Genomic_DNA"/>
</dbReference>
<dbReference type="AlphaFoldDB" id="A0A3P7N0X2"/>
<gene>
    <name evidence="1" type="ORF">CGOC_LOCUS13059</name>
</gene>
<organism evidence="1 2">
    <name type="scientific">Cylicostephanus goldi</name>
    <name type="common">Nematode worm</name>
    <dbReference type="NCBI Taxonomy" id="71465"/>
    <lineage>
        <taxon>Eukaryota</taxon>
        <taxon>Metazoa</taxon>
        <taxon>Ecdysozoa</taxon>
        <taxon>Nematoda</taxon>
        <taxon>Chromadorea</taxon>
        <taxon>Rhabditida</taxon>
        <taxon>Rhabditina</taxon>
        <taxon>Rhabditomorpha</taxon>
        <taxon>Strongyloidea</taxon>
        <taxon>Strongylidae</taxon>
        <taxon>Cylicostephanus</taxon>
    </lineage>
</organism>
<evidence type="ECO:0000313" key="2">
    <source>
        <dbReference type="Proteomes" id="UP000271889"/>
    </source>
</evidence>
<reference evidence="1 2" key="1">
    <citation type="submission" date="2018-11" db="EMBL/GenBank/DDBJ databases">
        <authorList>
            <consortium name="Pathogen Informatics"/>
        </authorList>
    </citation>
    <scope>NUCLEOTIDE SEQUENCE [LARGE SCALE GENOMIC DNA]</scope>
</reference>
<sequence length="137" mass="15405">MEQGFVLDDAFKCASPFGADTTLQVPLREPSPIAVSPQDLMDFSFPNDNSLSVPIREYGFQGGNEPPRLSPVSSSYQSMAPLQNVSYEMPTTSVEESYNSFEQPSMVVNGHYQSIEQQIIQPQQGYYQVRAIYDYLF</sequence>
<name>A0A3P7N0X2_CYLGO</name>
<dbReference type="OrthoDB" id="2556847at2759"/>
<evidence type="ECO:0000313" key="1">
    <source>
        <dbReference type="EMBL" id="VDN35895.1"/>
    </source>
</evidence>
<proteinExistence type="predicted"/>
<keyword evidence="2" id="KW-1185">Reference proteome</keyword>
<dbReference type="Proteomes" id="UP000271889">
    <property type="component" value="Unassembled WGS sequence"/>
</dbReference>
<accession>A0A3P7N0X2</accession>